<dbReference type="InterPro" id="IPR050959">
    <property type="entry name" value="MarA-like"/>
</dbReference>
<gene>
    <name evidence="5" type="ORF">FCN80_08980</name>
</gene>
<protein>
    <submittedName>
        <fullName evidence="5">Helix-turn-helix domain-containing protein</fullName>
    </submittedName>
</protein>
<dbReference type="SUPFAM" id="SSF46689">
    <property type="entry name" value="Homeodomain-like"/>
    <property type="match status" value="2"/>
</dbReference>
<dbReference type="SMART" id="SM00342">
    <property type="entry name" value="HTH_ARAC"/>
    <property type="match status" value="1"/>
</dbReference>
<dbReference type="Gene3D" id="3.20.80.10">
    <property type="entry name" value="Regulatory factor, effector binding domain"/>
    <property type="match status" value="1"/>
</dbReference>
<dbReference type="PANTHER" id="PTHR47504:SF2">
    <property type="entry name" value="REGULATORY PROTEIN SOXS"/>
    <property type="match status" value="1"/>
</dbReference>
<evidence type="ECO:0000256" key="3">
    <source>
        <dbReference type="ARBA" id="ARBA00023163"/>
    </source>
</evidence>
<dbReference type="PROSITE" id="PS01124">
    <property type="entry name" value="HTH_ARAC_FAMILY_2"/>
    <property type="match status" value="1"/>
</dbReference>
<dbReference type="Pfam" id="PF12833">
    <property type="entry name" value="HTH_18"/>
    <property type="match status" value="1"/>
</dbReference>
<dbReference type="PROSITE" id="PS00041">
    <property type="entry name" value="HTH_ARAC_FAMILY_1"/>
    <property type="match status" value="1"/>
</dbReference>
<keyword evidence="2" id="KW-0238">DNA-binding</keyword>
<dbReference type="Gene3D" id="1.10.10.60">
    <property type="entry name" value="Homeodomain-like"/>
    <property type="match status" value="2"/>
</dbReference>
<dbReference type="EMBL" id="SZPQ01000010">
    <property type="protein sequence ID" value="TKI06720.1"/>
    <property type="molecule type" value="Genomic_DNA"/>
</dbReference>
<keyword evidence="1" id="KW-0805">Transcription regulation</keyword>
<dbReference type="InterPro" id="IPR009057">
    <property type="entry name" value="Homeodomain-like_sf"/>
</dbReference>
<keyword evidence="6" id="KW-1185">Reference proteome</keyword>
<evidence type="ECO:0000256" key="1">
    <source>
        <dbReference type="ARBA" id="ARBA00023015"/>
    </source>
</evidence>
<dbReference type="InterPro" id="IPR018060">
    <property type="entry name" value="HTH_AraC"/>
</dbReference>
<dbReference type="PANTHER" id="PTHR47504">
    <property type="entry name" value="RIGHT ORIGIN-BINDING PROTEIN"/>
    <property type="match status" value="1"/>
</dbReference>
<name>A0ABY2SPU9_9HYPH</name>
<evidence type="ECO:0000259" key="4">
    <source>
        <dbReference type="PROSITE" id="PS01124"/>
    </source>
</evidence>
<accession>A0ABY2SPU9</accession>
<evidence type="ECO:0000256" key="2">
    <source>
        <dbReference type="ARBA" id="ARBA00023125"/>
    </source>
</evidence>
<proteinExistence type="predicted"/>
<sequence>MWEFMMNQVIKDMVVWIEDNLDKNIRLKDLEKRSGYTIWHFQRMFKRSTGITVAEYIRRRRLTLAASEIKISRRSITNIALNYNFSSVQNFCRLFKTVFNLSPTQFRKEPCIDFSKQLAPIISEQKVIFISCSKGFYTITYSQFDSKTEIAMTDANGRYILSRVKNFKQTLNNNNGETQFFLVDVSTFLNDNKGNFRLRMVKKIAISEYHSDIRKNFSYSKEETYGKYAVFKFIMYKSDIHLASKFVYTAKLPEYAYIKRAGFDIQIVSHYMAGLDFFVVEYMIPIHQNICPFNDPIGKAGKSSCPARLP</sequence>
<keyword evidence="3" id="KW-0804">Transcription</keyword>
<reference evidence="5 6" key="1">
    <citation type="submission" date="2019-04" db="EMBL/GenBank/DDBJ databases">
        <authorList>
            <person name="Li M."/>
            <person name="Gao C."/>
        </authorList>
    </citation>
    <scope>NUCLEOTIDE SEQUENCE [LARGE SCALE GENOMIC DNA]</scope>
    <source>
        <strain evidence="5 6">BGMRC 2031</strain>
    </source>
</reference>
<evidence type="ECO:0000313" key="6">
    <source>
        <dbReference type="Proteomes" id="UP000305202"/>
    </source>
</evidence>
<dbReference type="Proteomes" id="UP000305202">
    <property type="component" value="Unassembled WGS sequence"/>
</dbReference>
<feature type="domain" description="HTH araC/xylS-type" evidence="4">
    <location>
        <begin position="11"/>
        <end position="109"/>
    </location>
</feature>
<comment type="caution">
    <text evidence="5">The sequence shown here is derived from an EMBL/GenBank/DDBJ whole genome shotgun (WGS) entry which is preliminary data.</text>
</comment>
<organism evidence="5 6">
    <name type="scientific">Martelella alba</name>
    <dbReference type="NCBI Taxonomy" id="2590451"/>
    <lineage>
        <taxon>Bacteria</taxon>
        <taxon>Pseudomonadati</taxon>
        <taxon>Pseudomonadota</taxon>
        <taxon>Alphaproteobacteria</taxon>
        <taxon>Hyphomicrobiales</taxon>
        <taxon>Aurantimonadaceae</taxon>
        <taxon>Martelella</taxon>
    </lineage>
</organism>
<dbReference type="InterPro" id="IPR011256">
    <property type="entry name" value="Reg_factor_effector_dom_sf"/>
</dbReference>
<dbReference type="InterPro" id="IPR018062">
    <property type="entry name" value="HTH_AraC-typ_CS"/>
</dbReference>
<evidence type="ECO:0000313" key="5">
    <source>
        <dbReference type="EMBL" id="TKI06720.1"/>
    </source>
</evidence>